<evidence type="ECO:0000259" key="1">
    <source>
        <dbReference type="Pfam" id="PF18962"/>
    </source>
</evidence>
<name>A0A401UBQ2_9BACT</name>
<evidence type="ECO:0000313" key="2">
    <source>
        <dbReference type="EMBL" id="GCC52284.1"/>
    </source>
</evidence>
<organism evidence="2 3">
    <name type="scientific">Chryseotalea sanaruensis</name>
    <dbReference type="NCBI Taxonomy" id="2482724"/>
    <lineage>
        <taxon>Bacteria</taxon>
        <taxon>Pseudomonadati</taxon>
        <taxon>Bacteroidota</taxon>
        <taxon>Cytophagia</taxon>
        <taxon>Cytophagales</taxon>
        <taxon>Chryseotaleaceae</taxon>
        <taxon>Chryseotalea</taxon>
    </lineage>
</organism>
<dbReference type="Pfam" id="PF18962">
    <property type="entry name" value="Por_Secre_tail"/>
    <property type="match status" value="1"/>
</dbReference>
<keyword evidence="3" id="KW-1185">Reference proteome</keyword>
<dbReference type="AlphaFoldDB" id="A0A401UBQ2"/>
<protein>
    <recommendedName>
        <fullName evidence="1">Secretion system C-terminal sorting domain-containing protein</fullName>
    </recommendedName>
</protein>
<dbReference type="EMBL" id="BHXQ01000004">
    <property type="protein sequence ID" value="GCC52284.1"/>
    <property type="molecule type" value="Genomic_DNA"/>
</dbReference>
<reference evidence="2 3" key="1">
    <citation type="submission" date="2018-11" db="EMBL/GenBank/DDBJ databases">
        <title>Chryseotalea sanarue gen. nov., sp., nov., a member of the family Cytophagaceae, isolated from a brackish lake in Hamamatsu Japan.</title>
        <authorList>
            <person name="Maejima Y."/>
            <person name="Iino T."/>
            <person name="Muraguchi Y."/>
            <person name="Fukuda K."/>
            <person name="Ohkuma M."/>
            <person name="Moriuchi R."/>
            <person name="Dohra H."/>
            <person name="Kimbara K."/>
            <person name="Shintani M."/>
        </authorList>
    </citation>
    <scope>NUCLEOTIDE SEQUENCE [LARGE SCALE GENOMIC DNA]</scope>
    <source>
        <strain evidence="2 3">Ys</strain>
    </source>
</reference>
<dbReference type="InterPro" id="IPR026444">
    <property type="entry name" value="Secre_tail"/>
</dbReference>
<dbReference type="NCBIfam" id="TIGR04183">
    <property type="entry name" value="Por_Secre_tail"/>
    <property type="match status" value="1"/>
</dbReference>
<feature type="domain" description="Secretion system C-terminal sorting" evidence="1">
    <location>
        <begin position="403"/>
        <end position="464"/>
    </location>
</feature>
<comment type="caution">
    <text evidence="2">The sequence shown here is derived from an EMBL/GenBank/DDBJ whole genome shotgun (WGS) entry which is preliminary data.</text>
</comment>
<gene>
    <name evidence="2" type="ORF">SanaruYs_25200</name>
</gene>
<evidence type="ECO:0000313" key="3">
    <source>
        <dbReference type="Proteomes" id="UP000288227"/>
    </source>
</evidence>
<sequence>MGAVGSFNSEIKDIANAPAHATLAYENGNVEIIQWHTKDTWSSTTFLAVDLYSPYAGPISYGKNPAVMNEEYAAVAFTTADDKKLVNVFRKDGSGAYQHLARRVIFPDMPGSYITGVAITQKRTDNTRFLFVSWRHEGNTVSGMNVFKLDGNTFGDSAVIPWADSFWNCKEVYAIEALQGVTDKDDALVVVAQTDYKQASWPYNGCDFSKMSSSITLYGLDNNDGQFKTRTTVGVPGLIIYDISSSGDRIIAHQFNDINSVLKVNHNGVAYSLQSVYDYDPFIFYCTANDPAIDGAPVYIKPQMLGFGGEAVAEIFSGEDRILIGWRSSENSDVFSLHGTAIPISSSIVSSYNGYLAFAHPVIQQVFITLPFNYENQGGSRIKTEEEISAKSEILFEGMEFEIFPNPTTNMISMQWQENFTDVVVEIVNSIGKTVGKKQLTTSNNQIDLSELNADLYMLKISLTDGGGKRKSLTRPVIKR</sequence>
<accession>A0A401UBQ2</accession>
<proteinExistence type="predicted"/>
<dbReference type="Proteomes" id="UP000288227">
    <property type="component" value="Unassembled WGS sequence"/>
</dbReference>